<evidence type="ECO:0000256" key="1">
    <source>
        <dbReference type="ARBA" id="ARBA00004141"/>
    </source>
</evidence>
<feature type="transmembrane region" description="Helical" evidence="10">
    <location>
        <begin position="178"/>
        <end position="198"/>
    </location>
</feature>
<sequence length="201" mass="22142">MSEVVDVSVPRQSRHVGAYVEMLISSILGLVAAFVLSIDAIALAKDPNAVLACDINPLISCGKVGITWQANLFGWPNSFLGLVTEPIVVTLAVAALGGVKFPRWFMLTAQAFYTFGFLFAVWLFLEAYFVIGALCPWCLLITATTTLVFASMTRVNLLDNNFGLKPAAHARVSRWLNMWFDTYIAVLFLTVIVVMIIVKYL</sequence>
<feature type="transmembrane region" description="Helical" evidence="10">
    <location>
        <begin position="111"/>
        <end position="131"/>
    </location>
</feature>
<feature type="transmembrane region" description="Helical" evidence="10">
    <location>
        <begin position="79"/>
        <end position="99"/>
    </location>
</feature>
<dbReference type="InterPro" id="IPR038354">
    <property type="entry name" value="VKOR_sf"/>
</dbReference>
<evidence type="ECO:0000256" key="7">
    <source>
        <dbReference type="ARBA" id="ARBA00023136"/>
    </source>
</evidence>
<dbReference type="GO" id="GO:0048038">
    <property type="term" value="F:quinone binding"/>
    <property type="evidence" value="ECO:0007669"/>
    <property type="project" value="UniProtKB-KW"/>
</dbReference>
<keyword evidence="8" id="KW-1015">Disulfide bond</keyword>
<keyword evidence="6" id="KW-0560">Oxidoreductase</keyword>
<dbReference type="GO" id="GO:0016020">
    <property type="term" value="C:membrane"/>
    <property type="evidence" value="ECO:0007669"/>
    <property type="project" value="UniProtKB-SubCell"/>
</dbReference>
<dbReference type="Pfam" id="PF07884">
    <property type="entry name" value="VKOR"/>
    <property type="match status" value="1"/>
</dbReference>
<dbReference type="CDD" id="cd12922">
    <property type="entry name" value="VKOR_5"/>
    <property type="match status" value="1"/>
</dbReference>
<protein>
    <submittedName>
        <fullName evidence="12">Unannotated protein</fullName>
    </submittedName>
</protein>
<proteinExistence type="inferred from homology"/>
<keyword evidence="7 10" id="KW-0472">Membrane</keyword>
<gene>
    <name evidence="12" type="ORF">UFOPK3610_00829</name>
</gene>
<keyword evidence="3 10" id="KW-0812">Transmembrane</keyword>
<evidence type="ECO:0000256" key="4">
    <source>
        <dbReference type="ARBA" id="ARBA00022719"/>
    </source>
</evidence>
<keyword evidence="9" id="KW-0676">Redox-active center</keyword>
<evidence type="ECO:0000256" key="9">
    <source>
        <dbReference type="ARBA" id="ARBA00023284"/>
    </source>
</evidence>
<evidence type="ECO:0000256" key="8">
    <source>
        <dbReference type="ARBA" id="ARBA00023157"/>
    </source>
</evidence>
<feature type="transmembrane region" description="Helical" evidence="10">
    <location>
        <begin position="137"/>
        <end position="157"/>
    </location>
</feature>
<feature type="domain" description="Vitamin K epoxide reductase" evidence="11">
    <location>
        <begin position="15"/>
        <end position="156"/>
    </location>
</feature>
<keyword evidence="4" id="KW-0874">Quinone</keyword>
<dbReference type="EMBL" id="CAFBMR010000024">
    <property type="protein sequence ID" value="CAB4911473.1"/>
    <property type="molecule type" value="Genomic_DNA"/>
</dbReference>
<evidence type="ECO:0000256" key="5">
    <source>
        <dbReference type="ARBA" id="ARBA00022989"/>
    </source>
</evidence>
<evidence type="ECO:0000256" key="10">
    <source>
        <dbReference type="SAM" id="Phobius"/>
    </source>
</evidence>
<feature type="transmembrane region" description="Helical" evidence="10">
    <location>
        <begin position="18"/>
        <end position="38"/>
    </location>
</feature>
<evidence type="ECO:0000313" key="12">
    <source>
        <dbReference type="EMBL" id="CAB4911473.1"/>
    </source>
</evidence>
<evidence type="ECO:0000256" key="2">
    <source>
        <dbReference type="ARBA" id="ARBA00006214"/>
    </source>
</evidence>
<dbReference type="InterPro" id="IPR041714">
    <property type="entry name" value="VKOR_Actinobacteria"/>
</dbReference>
<name>A0A6J7H412_9ZZZZ</name>
<accession>A0A6J7H412</accession>
<reference evidence="12" key="1">
    <citation type="submission" date="2020-05" db="EMBL/GenBank/DDBJ databases">
        <authorList>
            <person name="Chiriac C."/>
            <person name="Salcher M."/>
            <person name="Ghai R."/>
            <person name="Kavagutti S V."/>
        </authorList>
    </citation>
    <scope>NUCLEOTIDE SEQUENCE</scope>
</reference>
<evidence type="ECO:0000256" key="3">
    <source>
        <dbReference type="ARBA" id="ARBA00022692"/>
    </source>
</evidence>
<keyword evidence="5 10" id="KW-1133">Transmembrane helix</keyword>
<dbReference type="GO" id="GO:0016491">
    <property type="term" value="F:oxidoreductase activity"/>
    <property type="evidence" value="ECO:0007669"/>
    <property type="project" value="UniProtKB-KW"/>
</dbReference>
<comment type="similarity">
    <text evidence="2">Belongs to the VKOR family.</text>
</comment>
<organism evidence="12">
    <name type="scientific">freshwater metagenome</name>
    <dbReference type="NCBI Taxonomy" id="449393"/>
    <lineage>
        <taxon>unclassified sequences</taxon>
        <taxon>metagenomes</taxon>
        <taxon>ecological metagenomes</taxon>
    </lineage>
</organism>
<evidence type="ECO:0000256" key="6">
    <source>
        <dbReference type="ARBA" id="ARBA00023002"/>
    </source>
</evidence>
<evidence type="ECO:0000259" key="11">
    <source>
        <dbReference type="SMART" id="SM00756"/>
    </source>
</evidence>
<dbReference type="Gene3D" id="1.20.1440.130">
    <property type="entry name" value="VKOR domain"/>
    <property type="match status" value="1"/>
</dbReference>
<dbReference type="AlphaFoldDB" id="A0A6J7H412"/>
<comment type="subcellular location">
    <subcellularLocation>
        <location evidence="1">Membrane</location>
        <topology evidence="1">Multi-pass membrane protein</topology>
    </subcellularLocation>
</comment>
<dbReference type="SMART" id="SM00756">
    <property type="entry name" value="VKc"/>
    <property type="match status" value="1"/>
</dbReference>
<dbReference type="InterPro" id="IPR012932">
    <property type="entry name" value="VKOR"/>
</dbReference>